<proteinExistence type="predicted"/>
<feature type="region of interest" description="Disordered" evidence="5">
    <location>
        <begin position="31"/>
        <end position="60"/>
    </location>
</feature>
<evidence type="ECO:0000256" key="5">
    <source>
        <dbReference type="SAM" id="MobiDB-lite"/>
    </source>
</evidence>
<organism evidence="7 8">
    <name type="scientific">Diatraea saccharalis</name>
    <name type="common">sugarcane borer</name>
    <dbReference type="NCBI Taxonomy" id="40085"/>
    <lineage>
        <taxon>Eukaryota</taxon>
        <taxon>Metazoa</taxon>
        <taxon>Ecdysozoa</taxon>
        <taxon>Arthropoda</taxon>
        <taxon>Hexapoda</taxon>
        <taxon>Insecta</taxon>
        <taxon>Pterygota</taxon>
        <taxon>Neoptera</taxon>
        <taxon>Endopterygota</taxon>
        <taxon>Lepidoptera</taxon>
        <taxon>Glossata</taxon>
        <taxon>Ditrysia</taxon>
        <taxon>Pyraloidea</taxon>
        <taxon>Crambidae</taxon>
        <taxon>Crambinae</taxon>
        <taxon>Diatraea</taxon>
    </lineage>
</organism>
<dbReference type="GO" id="GO:0005615">
    <property type="term" value="C:extracellular space"/>
    <property type="evidence" value="ECO:0007669"/>
    <property type="project" value="TreeGrafter"/>
</dbReference>
<dbReference type="GO" id="GO:0042302">
    <property type="term" value="F:structural constituent of cuticle"/>
    <property type="evidence" value="ECO:0007669"/>
    <property type="project" value="UniProtKB-UniRule"/>
</dbReference>
<gene>
    <name evidence="7" type="ORF">DIATSA_LOCUS3010</name>
</gene>
<dbReference type="Proteomes" id="UP001153714">
    <property type="component" value="Chromosome 13"/>
</dbReference>
<accession>A0A9N9QWU2</accession>
<dbReference type="InterPro" id="IPR051217">
    <property type="entry name" value="Insect_Cuticle_Struc_Prot"/>
</dbReference>
<dbReference type="AlphaFoldDB" id="A0A9N9QWU2"/>
<dbReference type="InterPro" id="IPR057251">
    <property type="entry name" value="FP_C"/>
</dbReference>
<protein>
    <recommendedName>
        <fullName evidence="6">FP protein C-terminal domain-containing protein</fullName>
    </recommendedName>
</protein>
<dbReference type="GO" id="GO:0031012">
    <property type="term" value="C:extracellular matrix"/>
    <property type="evidence" value="ECO:0007669"/>
    <property type="project" value="TreeGrafter"/>
</dbReference>
<dbReference type="PROSITE" id="PS00233">
    <property type="entry name" value="CHIT_BIND_RR_1"/>
    <property type="match status" value="1"/>
</dbReference>
<dbReference type="InterPro" id="IPR031311">
    <property type="entry name" value="CHIT_BIND_RR_consensus"/>
</dbReference>
<evidence type="ECO:0000256" key="4">
    <source>
        <dbReference type="SAM" id="Coils"/>
    </source>
</evidence>
<keyword evidence="4" id="KW-0175">Coiled coil</keyword>
<dbReference type="Pfam" id="PF25298">
    <property type="entry name" value="Baculo_FP_2nd"/>
    <property type="match status" value="1"/>
</dbReference>
<dbReference type="EMBL" id="OU893344">
    <property type="protein sequence ID" value="CAG9784948.1"/>
    <property type="molecule type" value="Genomic_DNA"/>
</dbReference>
<reference evidence="7" key="2">
    <citation type="submission" date="2022-10" db="EMBL/GenBank/DDBJ databases">
        <authorList>
            <consortium name="ENA_rothamsted_submissions"/>
            <consortium name="culmorum"/>
            <person name="King R."/>
        </authorList>
    </citation>
    <scope>NUCLEOTIDE SEQUENCE</scope>
</reference>
<keyword evidence="8" id="KW-1185">Reference proteome</keyword>
<evidence type="ECO:0000256" key="3">
    <source>
        <dbReference type="PROSITE-ProRule" id="PRU00497"/>
    </source>
</evidence>
<feature type="compositionally biased region" description="Polar residues" evidence="5">
    <location>
        <begin position="34"/>
        <end position="60"/>
    </location>
</feature>
<sequence length="491" mass="56387">MSSQRFQSFYAFDKERKNGWKCPECISKQPKRGNINTPVRPNTQINNDELSTSGDSPEQCNQNVTLRTKGTKLNESAKEEMLGFEPGNFDTSDTDFKRLVVEELRAIRLAVTTLTERIETQNSRLDLLESRMNSYETNISEHKSDQIFELEKTISHLKQEILERDQNLLLCDVEISNLPETNNENTTHIFLTVANKLGIQLEERDVVSVERAGPVRSFVEGAVPPRPRPLVVRLIRRALRDSLLQAARVRRRLTTDGLPISGGVRPFYVNERLTGANRQLFQEARVSAKRQNWKYVWTRDGKIFTRREQGASCHRLRSQSDIAKVVATLAILSSCLAVEHAYSSQSIVRHDTHEQKQPTKVEKHIIPVVSKIVPVAHYVQESHAHEENPHKPAVSTLHIERHDVPAHPPADWHKYNDGPAKYEFEYKVHDPHTGDYKQQHEARDGHVVKGEYSLHEHDGTVRTVKYYADKKTGFNAEVKHTTKHIEEQKHH</sequence>
<dbReference type="PRINTS" id="PR00947">
    <property type="entry name" value="CUTICLE"/>
</dbReference>
<evidence type="ECO:0000256" key="1">
    <source>
        <dbReference type="ARBA" id="ARBA00022460"/>
    </source>
</evidence>
<evidence type="ECO:0000313" key="8">
    <source>
        <dbReference type="Proteomes" id="UP001153714"/>
    </source>
</evidence>
<dbReference type="PANTHER" id="PTHR12236">
    <property type="entry name" value="STRUCTURAL CONTITUENT OF CUTICLE"/>
    <property type="match status" value="1"/>
</dbReference>
<name>A0A9N9QWU2_9NEOP</name>
<dbReference type="PROSITE" id="PS51155">
    <property type="entry name" value="CHIT_BIND_RR_2"/>
    <property type="match status" value="1"/>
</dbReference>
<evidence type="ECO:0000259" key="6">
    <source>
        <dbReference type="Pfam" id="PF25298"/>
    </source>
</evidence>
<keyword evidence="2" id="KW-0732">Signal</keyword>
<reference evidence="7" key="1">
    <citation type="submission" date="2021-12" db="EMBL/GenBank/DDBJ databases">
        <authorList>
            <person name="King R."/>
        </authorList>
    </citation>
    <scope>NUCLEOTIDE SEQUENCE</scope>
</reference>
<dbReference type="PANTHER" id="PTHR12236:SF95">
    <property type="entry name" value="CUTICULAR PROTEIN 76BD, ISOFORM C-RELATED"/>
    <property type="match status" value="1"/>
</dbReference>
<feature type="coiled-coil region" evidence="4">
    <location>
        <begin position="111"/>
        <end position="145"/>
    </location>
</feature>
<dbReference type="InterPro" id="IPR000618">
    <property type="entry name" value="Insect_cuticle"/>
</dbReference>
<dbReference type="Pfam" id="PF00379">
    <property type="entry name" value="Chitin_bind_4"/>
    <property type="match status" value="1"/>
</dbReference>
<dbReference type="OrthoDB" id="7477775at2759"/>
<keyword evidence="1 3" id="KW-0193">Cuticle</keyword>
<feature type="domain" description="FP protein C-terminal" evidence="6">
    <location>
        <begin position="274"/>
        <end position="325"/>
    </location>
</feature>
<evidence type="ECO:0000313" key="7">
    <source>
        <dbReference type="EMBL" id="CAG9784948.1"/>
    </source>
</evidence>
<evidence type="ECO:0000256" key="2">
    <source>
        <dbReference type="ARBA" id="ARBA00022729"/>
    </source>
</evidence>